<accession>A0ABR4BCN9</accession>
<evidence type="ECO:0008006" key="3">
    <source>
        <dbReference type="Google" id="ProtNLM"/>
    </source>
</evidence>
<evidence type="ECO:0000313" key="1">
    <source>
        <dbReference type="EMBL" id="KAL2055618.1"/>
    </source>
</evidence>
<proteinExistence type="predicted"/>
<name>A0ABR4BCN9_9LECA</name>
<comment type="caution">
    <text evidence="1">The sequence shown here is derived from an EMBL/GenBank/DDBJ whole genome shotgun (WGS) entry which is preliminary data.</text>
</comment>
<evidence type="ECO:0000313" key="2">
    <source>
        <dbReference type="Proteomes" id="UP001590951"/>
    </source>
</evidence>
<dbReference type="EMBL" id="JBHFEH010000010">
    <property type="protein sequence ID" value="KAL2055618.1"/>
    <property type="molecule type" value="Genomic_DNA"/>
</dbReference>
<keyword evidence="2" id="KW-1185">Reference proteome</keyword>
<sequence length="91" mass="10206">MKEIFLETATVATYLKNGDWEGGLFWAREIKTMRKICAEAALMPRTDSTVYIKTVDREALALKQLGRLDLVVKLSKRTLDVSSADAPGMKE</sequence>
<gene>
    <name evidence="1" type="ORF">ABVK25_003860</name>
</gene>
<protein>
    <recommendedName>
        <fullName evidence="3">PIN domain-containing protein</fullName>
    </recommendedName>
</protein>
<dbReference type="Proteomes" id="UP001590951">
    <property type="component" value="Unassembled WGS sequence"/>
</dbReference>
<reference evidence="1 2" key="1">
    <citation type="submission" date="2024-09" db="EMBL/GenBank/DDBJ databases">
        <title>Rethinking Asexuality: The Enigmatic Case of Functional Sexual Genes in Lepraria (Stereocaulaceae).</title>
        <authorList>
            <person name="Doellman M."/>
            <person name="Sun Y."/>
            <person name="Barcenas-Pena A."/>
            <person name="Lumbsch H.T."/>
            <person name="Grewe F."/>
        </authorList>
    </citation>
    <scope>NUCLEOTIDE SEQUENCE [LARGE SCALE GENOMIC DNA]</scope>
    <source>
        <strain evidence="1 2">Grewe 0041</strain>
    </source>
</reference>
<organism evidence="1 2">
    <name type="scientific">Lepraria finkii</name>
    <dbReference type="NCBI Taxonomy" id="1340010"/>
    <lineage>
        <taxon>Eukaryota</taxon>
        <taxon>Fungi</taxon>
        <taxon>Dikarya</taxon>
        <taxon>Ascomycota</taxon>
        <taxon>Pezizomycotina</taxon>
        <taxon>Lecanoromycetes</taxon>
        <taxon>OSLEUM clade</taxon>
        <taxon>Lecanoromycetidae</taxon>
        <taxon>Lecanorales</taxon>
        <taxon>Lecanorineae</taxon>
        <taxon>Stereocaulaceae</taxon>
        <taxon>Lepraria</taxon>
    </lineage>
</organism>